<evidence type="ECO:0000256" key="2">
    <source>
        <dbReference type="ARBA" id="ARBA00004721"/>
    </source>
</evidence>
<dbReference type="OrthoDB" id="2343925at2759"/>
<dbReference type="InterPro" id="IPR008949">
    <property type="entry name" value="Isoprenoid_synthase_dom_sf"/>
</dbReference>
<keyword evidence="6" id="KW-1185">Reference proteome</keyword>
<dbReference type="STRING" id="337451.A0A443PCK1"/>
<dbReference type="InterPro" id="IPR050148">
    <property type="entry name" value="Terpene_synthase-like"/>
</dbReference>
<dbReference type="AlphaFoldDB" id="A0A443PCK1"/>
<dbReference type="EMBL" id="QPKB01000007">
    <property type="protein sequence ID" value="RWR88495.1"/>
    <property type="molecule type" value="Genomic_DNA"/>
</dbReference>
<protein>
    <submittedName>
        <fullName evidence="5">Ent-kaur-16-ene synthase, chloroplastic isoform X1</fullName>
    </submittedName>
</protein>
<name>A0A443PCK1_9MAGN</name>
<accession>A0A443PCK1</accession>
<gene>
    <name evidence="5" type="ORF">CKAN_01750800</name>
</gene>
<dbReference type="GO" id="GO:0010333">
    <property type="term" value="F:terpene synthase activity"/>
    <property type="evidence" value="ECO:0007669"/>
    <property type="project" value="InterPro"/>
</dbReference>
<proteinExistence type="predicted"/>
<reference evidence="5 6" key="1">
    <citation type="journal article" date="2019" name="Nat. Plants">
        <title>Stout camphor tree genome fills gaps in understanding of flowering plant genome evolution.</title>
        <authorList>
            <person name="Chaw S.M."/>
            <person name="Liu Y.C."/>
            <person name="Wu Y.W."/>
            <person name="Wang H.Y."/>
            <person name="Lin C.I."/>
            <person name="Wu C.S."/>
            <person name="Ke H.M."/>
            <person name="Chang L.Y."/>
            <person name="Hsu C.Y."/>
            <person name="Yang H.T."/>
            <person name="Sudianto E."/>
            <person name="Hsu M.H."/>
            <person name="Wu K.P."/>
            <person name="Wang L.N."/>
            <person name="Leebens-Mack J.H."/>
            <person name="Tsai I.J."/>
        </authorList>
    </citation>
    <scope>NUCLEOTIDE SEQUENCE [LARGE SCALE GENOMIC DNA]</scope>
    <source>
        <strain evidence="6">cv. Chaw 1501</strain>
        <tissue evidence="5">Young leaves</tissue>
    </source>
</reference>
<keyword evidence="4" id="KW-0456">Lyase</keyword>
<dbReference type="SUPFAM" id="SSF48576">
    <property type="entry name" value="Terpenoid synthases"/>
    <property type="match status" value="1"/>
</dbReference>
<comment type="cofactor">
    <cofactor evidence="1">
        <name>Mg(2+)</name>
        <dbReference type="ChEBI" id="CHEBI:18420"/>
    </cofactor>
</comment>
<evidence type="ECO:0000313" key="5">
    <source>
        <dbReference type="EMBL" id="RWR88495.1"/>
    </source>
</evidence>
<organism evidence="5 6">
    <name type="scientific">Cinnamomum micranthum f. kanehirae</name>
    <dbReference type="NCBI Taxonomy" id="337451"/>
    <lineage>
        <taxon>Eukaryota</taxon>
        <taxon>Viridiplantae</taxon>
        <taxon>Streptophyta</taxon>
        <taxon>Embryophyta</taxon>
        <taxon>Tracheophyta</taxon>
        <taxon>Spermatophyta</taxon>
        <taxon>Magnoliopsida</taxon>
        <taxon>Magnoliidae</taxon>
        <taxon>Laurales</taxon>
        <taxon>Lauraceae</taxon>
        <taxon>Cinnamomum</taxon>
    </lineage>
</organism>
<keyword evidence="3" id="KW-0460">Magnesium</keyword>
<sequence length="69" mass="8245">MREMRGLIDSTRRELLGMVLETKGSLVPRECKDLFWMMSKVLHLFYMRNDGYTSPKEMYSYCFNNVIIV</sequence>
<evidence type="ECO:0000256" key="1">
    <source>
        <dbReference type="ARBA" id="ARBA00001946"/>
    </source>
</evidence>
<dbReference type="Gene3D" id="1.10.600.10">
    <property type="entry name" value="Farnesyl Diphosphate Synthase"/>
    <property type="match status" value="1"/>
</dbReference>
<dbReference type="PANTHER" id="PTHR31739:SF3">
    <property type="entry name" value="ENT-KAUR-16-ENE SYNTHASE, CHLOROPLASTIC"/>
    <property type="match status" value="1"/>
</dbReference>
<dbReference type="GO" id="GO:0016102">
    <property type="term" value="P:diterpenoid biosynthetic process"/>
    <property type="evidence" value="ECO:0007669"/>
    <property type="project" value="TreeGrafter"/>
</dbReference>
<dbReference type="GO" id="GO:0000287">
    <property type="term" value="F:magnesium ion binding"/>
    <property type="evidence" value="ECO:0007669"/>
    <property type="project" value="TreeGrafter"/>
</dbReference>
<comment type="caution">
    <text evidence="5">The sequence shown here is derived from an EMBL/GenBank/DDBJ whole genome shotgun (WGS) entry which is preliminary data.</text>
</comment>
<evidence type="ECO:0000256" key="3">
    <source>
        <dbReference type="ARBA" id="ARBA00022842"/>
    </source>
</evidence>
<comment type="pathway">
    <text evidence="2">Secondary metabolite biosynthesis; terpenoid biosynthesis.</text>
</comment>
<dbReference type="Proteomes" id="UP000283530">
    <property type="component" value="Unassembled WGS sequence"/>
</dbReference>
<dbReference type="PANTHER" id="PTHR31739">
    <property type="entry name" value="ENT-COPALYL DIPHOSPHATE SYNTHASE, CHLOROPLASTIC"/>
    <property type="match status" value="1"/>
</dbReference>
<evidence type="ECO:0000256" key="4">
    <source>
        <dbReference type="ARBA" id="ARBA00023239"/>
    </source>
</evidence>
<evidence type="ECO:0000313" key="6">
    <source>
        <dbReference type="Proteomes" id="UP000283530"/>
    </source>
</evidence>